<dbReference type="GO" id="GO:0006559">
    <property type="term" value="P:L-phenylalanine catabolic process"/>
    <property type="evidence" value="ECO:0007669"/>
    <property type="project" value="UniProtKB-UniRule"/>
</dbReference>
<dbReference type="eggNOG" id="KOG2843">
    <property type="taxonomic scope" value="Eukaryota"/>
</dbReference>
<evidence type="ECO:0000256" key="9">
    <source>
        <dbReference type="ARBA" id="ARBA00022842"/>
    </source>
</evidence>
<feature type="binding site" evidence="15">
    <location>
        <position position="208"/>
    </location>
    <ligand>
        <name>Ca(2+)</name>
        <dbReference type="ChEBI" id="CHEBI:29108"/>
    </ligand>
</feature>
<evidence type="ECO:0000256" key="5">
    <source>
        <dbReference type="ARBA" id="ARBA00014741"/>
    </source>
</evidence>
<dbReference type="SUPFAM" id="SSF56529">
    <property type="entry name" value="FAH"/>
    <property type="match status" value="1"/>
</dbReference>
<dbReference type="InterPro" id="IPR036462">
    <property type="entry name" value="Fumarylacetoacetase_N_sf"/>
</dbReference>
<dbReference type="EC" id="3.7.1.2" evidence="4 16"/>
<keyword evidence="20" id="KW-1185">Reference proteome</keyword>
<feature type="binding site" evidence="15">
    <location>
        <position position="210"/>
    </location>
    <ligand>
        <name>Ca(2+)</name>
        <dbReference type="ChEBI" id="CHEBI:29108"/>
    </ligand>
</feature>
<proteinExistence type="inferred from homology"/>
<keyword evidence="10 16" id="KW-0828">Tyrosine catabolism</keyword>
<keyword evidence="8 15" id="KW-0106">Calcium</keyword>
<keyword evidence="9 15" id="KW-0460">Magnesium</keyword>
<organism evidence="19 20">
    <name type="scientific">Spizellomyces punctatus (strain DAOM BR117)</name>
    <dbReference type="NCBI Taxonomy" id="645134"/>
    <lineage>
        <taxon>Eukaryota</taxon>
        <taxon>Fungi</taxon>
        <taxon>Fungi incertae sedis</taxon>
        <taxon>Chytridiomycota</taxon>
        <taxon>Chytridiomycota incertae sedis</taxon>
        <taxon>Chytridiomycetes</taxon>
        <taxon>Spizellomycetales</taxon>
        <taxon>Spizellomycetaceae</taxon>
        <taxon>Spizellomyces</taxon>
    </lineage>
</organism>
<feature type="binding site" evidence="14">
    <location>
        <position position="249"/>
    </location>
    <ligand>
        <name>substrate</name>
    </ligand>
</feature>
<evidence type="ECO:0000256" key="7">
    <source>
        <dbReference type="ARBA" id="ARBA00022801"/>
    </source>
</evidence>
<dbReference type="Pfam" id="PF09298">
    <property type="entry name" value="FAA_hydrolase_N"/>
    <property type="match status" value="1"/>
</dbReference>
<feature type="binding site" evidence="14">
    <location>
        <position position="253"/>
    </location>
    <ligand>
        <name>substrate</name>
    </ligand>
</feature>
<evidence type="ECO:0000259" key="17">
    <source>
        <dbReference type="Pfam" id="PF01557"/>
    </source>
</evidence>
<feature type="binding site" evidence="14">
    <location>
        <position position="151"/>
    </location>
    <ligand>
        <name>substrate</name>
    </ligand>
</feature>
<keyword evidence="6 15" id="KW-0479">Metal-binding</keyword>
<evidence type="ECO:0000313" key="19">
    <source>
        <dbReference type="EMBL" id="KND04736.1"/>
    </source>
</evidence>
<feature type="binding site" evidence="15">
    <location>
        <position position="262"/>
    </location>
    <ligand>
        <name>Mg(2+)</name>
        <dbReference type="ChEBI" id="CHEBI:18420"/>
    </ligand>
</feature>
<dbReference type="STRING" id="645134.A0A0L0HTR7"/>
<evidence type="ECO:0000256" key="12">
    <source>
        <dbReference type="ARBA" id="ARBA00031740"/>
    </source>
</evidence>
<feature type="binding site" evidence="14">
    <location>
        <position position="359"/>
    </location>
    <ligand>
        <name>substrate</name>
    </ligand>
</feature>
<dbReference type="GO" id="GO:0046872">
    <property type="term" value="F:metal ion binding"/>
    <property type="evidence" value="ECO:0007669"/>
    <property type="project" value="UniProtKB-UniRule"/>
</dbReference>
<dbReference type="GO" id="GO:0006572">
    <property type="term" value="P:L-tyrosine catabolic process"/>
    <property type="evidence" value="ECO:0007669"/>
    <property type="project" value="UniProtKB-UniRule"/>
</dbReference>
<dbReference type="PANTHER" id="PTHR43069:SF2">
    <property type="entry name" value="FUMARYLACETOACETASE"/>
    <property type="match status" value="1"/>
</dbReference>
<feature type="binding site" evidence="14">
    <location>
        <position position="137"/>
    </location>
    <ligand>
        <name>substrate</name>
    </ligand>
</feature>
<dbReference type="AlphaFoldDB" id="A0A0L0HTR7"/>
<evidence type="ECO:0000256" key="2">
    <source>
        <dbReference type="ARBA" id="ARBA00004782"/>
    </source>
</evidence>
<dbReference type="UniPathway" id="UPA00139">
    <property type="reaction ID" value="UER00341"/>
</dbReference>
<evidence type="ECO:0000256" key="10">
    <source>
        <dbReference type="ARBA" id="ARBA00022878"/>
    </source>
</evidence>
<feature type="binding site" evidence="15">
    <location>
        <position position="242"/>
    </location>
    <ligand>
        <name>Ca(2+)</name>
        <dbReference type="ChEBI" id="CHEBI:29108"/>
    </ligand>
</feature>
<reference evidence="19 20" key="1">
    <citation type="submission" date="2009-08" db="EMBL/GenBank/DDBJ databases">
        <title>The Genome Sequence of Spizellomyces punctatus strain DAOM BR117.</title>
        <authorList>
            <consortium name="The Broad Institute Genome Sequencing Platform"/>
            <person name="Russ C."/>
            <person name="Cuomo C."/>
            <person name="Shea T."/>
            <person name="Young S.K."/>
            <person name="Zeng Q."/>
            <person name="Koehrsen M."/>
            <person name="Haas B."/>
            <person name="Borodovsky M."/>
            <person name="Guigo R."/>
            <person name="Alvarado L."/>
            <person name="Berlin A."/>
            <person name="Bochicchio J."/>
            <person name="Borenstein D."/>
            <person name="Chapman S."/>
            <person name="Chen Z."/>
            <person name="Engels R."/>
            <person name="Freedman E."/>
            <person name="Gellesch M."/>
            <person name="Goldberg J."/>
            <person name="Griggs A."/>
            <person name="Gujja S."/>
            <person name="Heiman D."/>
            <person name="Hepburn T."/>
            <person name="Howarth C."/>
            <person name="Jen D."/>
            <person name="Larson L."/>
            <person name="Lewis B."/>
            <person name="Mehta T."/>
            <person name="Park D."/>
            <person name="Pearson M."/>
            <person name="Roberts A."/>
            <person name="Saif S."/>
            <person name="Shenoy N."/>
            <person name="Sisk P."/>
            <person name="Stolte C."/>
            <person name="Sykes S."/>
            <person name="Thomson T."/>
            <person name="Walk T."/>
            <person name="White J."/>
            <person name="Yandava C."/>
            <person name="Burger G."/>
            <person name="Gray M.W."/>
            <person name="Holland P.W.H."/>
            <person name="King N."/>
            <person name="Lang F.B.F."/>
            <person name="Roger A.J."/>
            <person name="Ruiz-Trillo I."/>
            <person name="Lander E."/>
            <person name="Nusbaum C."/>
        </authorList>
    </citation>
    <scope>NUCLEOTIDE SEQUENCE [LARGE SCALE GENOMIC DNA]</scope>
    <source>
        <strain evidence="19 20">DAOM BR117</strain>
    </source>
</reference>
<dbReference type="OrthoDB" id="9971669at2759"/>
<sequence length="440" mass="48198">MRTMSYIQVDEDSDFPLENIPFGIISTKDNDSPRPATAIGPYAVDLRALANAGVFDDCKYLCNRVAKRVFGQPTLNAFMELGRNSWVEARQTLQSLLSNNGLPYLRESSTLRDQALIPLSNVQYHLPATIGDYTDFYASKEHAMNVGSMFRGKDNALMPNWVHLPVGYHGRSSSVLITGTPIKRPSGLVQNALTKVPEFSVSKKLDFELEVACFVGVGNSLGNPIDITASEDHIFGLVLMNDWSARDIQQYEYVPLGPFLGKNFGTTISPWIVTLDALEPFRTQQPEQNPTPAAYLRGGPSDAYDINLEVLLKPADIPDARILSRSNLKYMYWSFKQMLAHHTVNGCNMRPGDLCGSGTISGPTSDSLGSLLEITKNGAIPLEDIEGIEGRTFIEDGDEIILRGYCISEHSGKRVKIGFGEASGVVLPASSLSNAAVKQT</sequence>
<gene>
    <name evidence="19" type="ORF">SPPG_00441</name>
</gene>
<dbReference type="Pfam" id="PF01557">
    <property type="entry name" value="FAA_hydrolase"/>
    <property type="match status" value="1"/>
</dbReference>
<evidence type="ECO:0000256" key="13">
    <source>
        <dbReference type="PIRSR" id="PIRSR605959-1"/>
    </source>
</evidence>
<evidence type="ECO:0000313" key="20">
    <source>
        <dbReference type="Proteomes" id="UP000053201"/>
    </source>
</evidence>
<dbReference type="EMBL" id="KQ257450">
    <property type="protein sequence ID" value="KND04736.1"/>
    <property type="molecule type" value="Genomic_DNA"/>
</dbReference>
<dbReference type="InterPro" id="IPR011234">
    <property type="entry name" value="Fumarylacetoacetase-like_C"/>
</dbReference>
<keyword evidence="7 16" id="KW-0378">Hydrolase</keyword>
<dbReference type="InterPro" id="IPR036663">
    <property type="entry name" value="Fumarylacetoacetase_C_sf"/>
</dbReference>
<evidence type="ECO:0000256" key="6">
    <source>
        <dbReference type="ARBA" id="ARBA00022723"/>
    </source>
</evidence>
<evidence type="ECO:0000256" key="16">
    <source>
        <dbReference type="RuleBase" id="RU366008"/>
    </source>
</evidence>
<dbReference type="Proteomes" id="UP000053201">
    <property type="component" value="Unassembled WGS sequence"/>
</dbReference>
<comment type="similarity">
    <text evidence="3 16">Belongs to the FAH family.</text>
</comment>
<evidence type="ECO:0000256" key="15">
    <source>
        <dbReference type="PIRSR" id="PIRSR605959-3"/>
    </source>
</evidence>
<dbReference type="InterPro" id="IPR015377">
    <property type="entry name" value="Fumarylacetoacetase_N"/>
</dbReference>
<dbReference type="GO" id="GO:0004334">
    <property type="term" value="F:fumarylacetoacetase activity"/>
    <property type="evidence" value="ECO:0007669"/>
    <property type="project" value="UniProtKB-UniRule"/>
</dbReference>
<dbReference type="FunFam" id="3.90.850.10:FF:000004">
    <property type="entry name" value="Fumarylacetoacetase"/>
    <property type="match status" value="1"/>
</dbReference>
<feature type="domain" description="Fumarylacetoacetase-like C-terminal" evidence="17">
    <location>
        <begin position="133"/>
        <end position="401"/>
    </location>
</feature>
<protein>
    <recommendedName>
        <fullName evidence="5 16">Fumarylacetoacetase</fullName>
        <ecNumber evidence="4 16">3.7.1.2</ecNumber>
    </recommendedName>
    <alternativeName>
        <fullName evidence="12 16">Fumarylacetoacetate hydrolase</fullName>
    </alternativeName>
</protein>
<keyword evidence="11 16" id="KW-0585">Phenylalanine catabolism</keyword>
<dbReference type="InParanoid" id="A0A0L0HTR7"/>
<dbReference type="Gene3D" id="3.90.850.10">
    <property type="entry name" value="Fumarylacetoacetase-like, C-terminal domain"/>
    <property type="match status" value="1"/>
</dbReference>
<evidence type="ECO:0000256" key="8">
    <source>
        <dbReference type="ARBA" id="ARBA00022837"/>
    </source>
</evidence>
<dbReference type="PANTHER" id="PTHR43069">
    <property type="entry name" value="FUMARYLACETOACETASE"/>
    <property type="match status" value="1"/>
</dbReference>
<feature type="active site" description="Proton acceptor" evidence="13">
    <location>
        <position position="142"/>
    </location>
</feature>
<dbReference type="InterPro" id="IPR005959">
    <property type="entry name" value="Fumarylacetoacetase"/>
</dbReference>
<evidence type="ECO:0000259" key="18">
    <source>
        <dbReference type="Pfam" id="PF09298"/>
    </source>
</evidence>
<dbReference type="OMA" id="YWTAAQQ"/>
<dbReference type="GeneID" id="27684167"/>
<feature type="binding site" evidence="15">
    <location>
        <position position="135"/>
    </location>
    <ligand>
        <name>Ca(2+)</name>
        <dbReference type="ChEBI" id="CHEBI:29108"/>
    </ligand>
</feature>
<evidence type="ECO:0000256" key="4">
    <source>
        <dbReference type="ARBA" id="ARBA00012094"/>
    </source>
</evidence>
<comment type="pathway">
    <text evidence="2 16">Amino-acid degradation; L-phenylalanine degradation; acetoacetate and fumarate from L-phenylalanine: step 6/6.</text>
</comment>
<accession>A0A0L0HTR7</accession>
<dbReference type="GO" id="GO:1902000">
    <property type="term" value="P:homogentisate catabolic process"/>
    <property type="evidence" value="ECO:0007669"/>
    <property type="project" value="TreeGrafter"/>
</dbReference>
<evidence type="ECO:0000256" key="11">
    <source>
        <dbReference type="ARBA" id="ARBA00023232"/>
    </source>
</evidence>
<feature type="binding site" evidence="15">
    <location>
        <position position="266"/>
    </location>
    <ligand>
        <name>Mg(2+)</name>
        <dbReference type="ChEBI" id="CHEBI:18420"/>
    </ligand>
</feature>
<dbReference type="NCBIfam" id="TIGR01266">
    <property type="entry name" value="fum_ac_acetase"/>
    <property type="match status" value="1"/>
</dbReference>
<name>A0A0L0HTR7_SPIPD</name>
<dbReference type="VEuPathDB" id="FungiDB:SPPG_00441"/>
<feature type="domain" description="Fumarylacetoacetase N-terminal" evidence="18">
    <location>
        <begin position="18"/>
        <end position="127"/>
    </location>
</feature>
<evidence type="ECO:0000256" key="3">
    <source>
        <dbReference type="ARBA" id="ARBA00010211"/>
    </source>
</evidence>
<comment type="cofactor">
    <cofactor evidence="16">
        <name>Mg(2+)</name>
        <dbReference type="ChEBI" id="CHEBI:18420"/>
    </cofactor>
    <cofactor evidence="16">
        <name>Ca(2+)</name>
        <dbReference type="ChEBI" id="CHEBI:29108"/>
    </cofactor>
</comment>
<dbReference type="RefSeq" id="XP_016612775.1">
    <property type="nucleotide sequence ID" value="XM_016748767.1"/>
</dbReference>
<evidence type="ECO:0000256" key="14">
    <source>
        <dbReference type="PIRSR" id="PIRSR605959-2"/>
    </source>
</evidence>
<dbReference type="Gene3D" id="2.30.30.230">
    <property type="entry name" value="Fumarylacetoacetase, N-terminal domain"/>
    <property type="match status" value="1"/>
</dbReference>
<comment type="catalytic activity">
    <reaction evidence="1 16">
        <text>4-fumarylacetoacetate + H2O = acetoacetate + fumarate + H(+)</text>
        <dbReference type="Rhea" id="RHEA:10244"/>
        <dbReference type="ChEBI" id="CHEBI:13705"/>
        <dbReference type="ChEBI" id="CHEBI:15377"/>
        <dbReference type="ChEBI" id="CHEBI:15378"/>
        <dbReference type="ChEBI" id="CHEBI:18034"/>
        <dbReference type="ChEBI" id="CHEBI:29806"/>
        <dbReference type="EC" id="3.7.1.2"/>
    </reaction>
</comment>
<feature type="binding site" evidence="15">
    <location>
        <position position="242"/>
    </location>
    <ligand>
        <name>Mg(2+)</name>
        <dbReference type="ChEBI" id="CHEBI:18420"/>
    </ligand>
</feature>
<evidence type="ECO:0000256" key="1">
    <source>
        <dbReference type="ARBA" id="ARBA00000353"/>
    </source>
</evidence>
<dbReference type="SUPFAM" id="SSF63433">
    <property type="entry name" value="Fumarylacetoacetate hydrolase, FAH, N-terminal domain"/>
    <property type="match status" value="1"/>
</dbReference>